<keyword evidence="5" id="KW-0375">Hydrogen ion transport</keyword>
<dbReference type="EMBL" id="AP025592">
    <property type="protein sequence ID" value="BDG08174.1"/>
    <property type="molecule type" value="Genomic_DNA"/>
</dbReference>
<keyword evidence="2 5" id="KW-0813">Transport</keyword>
<evidence type="ECO:0000256" key="2">
    <source>
        <dbReference type="ARBA" id="ARBA00022448"/>
    </source>
</evidence>
<dbReference type="CDD" id="cd18118">
    <property type="entry name" value="ATP-synt_V_A-type_beta_N"/>
    <property type="match status" value="1"/>
</dbReference>
<proteinExistence type="inferred from homology"/>
<dbReference type="Pfam" id="PF22919">
    <property type="entry name" value="ATP-synt_VA_C"/>
    <property type="match status" value="1"/>
</dbReference>
<evidence type="ECO:0000313" key="10">
    <source>
        <dbReference type="EMBL" id="BDG08174.1"/>
    </source>
</evidence>
<protein>
    <recommendedName>
        <fullName evidence="5">V-type ATP synthase beta chain</fullName>
    </recommendedName>
    <alternativeName>
        <fullName evidence="5">V-ATPase subunit B</fullName>
    </alternativeName>
</protein>
<keyword evidence="3 5" id="KW-0406">Ion transport</keyword>
<evidence type="ECO:0000256" key="6">
    <source>
        <dbReference type="SAM" id="MobiDB-lite"/>
    </source>
</evidence>
<dbReference type="InterPro" id="IPR055190">
    <property type="entry name" value="ATP-synt_VA_C"/>
</dbReference>
<accession>A0ABM7X8Q2</accession>
<dbReference type="Pfam" id="PF00006">
    <property type="entry name" value="ATP-synt_ab"/>
    <property type="match status" value="1"/>
</dbReference>
<dbReference type="InterPro" id="IPR000194">
    <property type="entry name" value="ATPase_F1/V1/A1_a/bsu_nucl-bd"/>
</dbReference>
<evidence type="ECO:0000256" key="5">
    <source>
        <dbReference type="HAMAP-Rule" id="MF_00310"/>
    </source>
</evidence>
<dbReference type="PANTHER" id="PTHR43389">
    <property type="entry name" value="V-TYPE PROTON ATPASE SUBUNIT B"/>
    <property type="match status" value="1"/>
</dbReference>
<dbReference type="Gene3D" id="3.40.50.12240">
    <property type="match status" value="1"/>
</dbReference>
<feature type="region of interest" description="Disordered" evidence="6">
    <location>
        <begin position="458"/>
        <end position="493"/>
    </location>
</feature>
<dbReference type="HAMAP" id="MF_00310">
    <property type="entry name" value="ATP_synth_B_arch"/>
    <property type="match status" value="1"/>
</dbReference>
<dbReference type="PANTHER" id="PTHR43389:SF4">
    <property type="entry name" value="V-TYPE PROTON ATPASE SUBUNIT B"/>
    <property type="match status" value="1"/>
</dbReference>
<feature type="compositionally biased region" description="Basic and acidic residues" evidence="6">
    <location>
        <begin position="458"/>
        <end position="471"/>
    </location>
</feature>
<gene>
    <name evidence="5 10" type="primary">atpB</name>
    <name evidence="10" type="ORF">AMPC_12870</name>
</gene>
<feature type="domain" description="ATPase F1/V1/A1 complex alpha/beta subunit nucleotide-binding" evidence="7">
    <location>
        <begin position="133"/>
        <end position="349"/>
    </location>
</feature>
<keyword evidence="11" id="KW-1185">Reference proteome</keyword>
<feature type="domain" description="ATPase F1/V1/A1 complex alpha/beta subunit N-terminal" evidence="8">
    <location>
        <begin position="13"/>
        <end position="73"/>
    </location>
</feature>
<evidence type="ECO:0000256" key="4">
    <source>
        <dbReference type="ARBA" id="ARBA00059599"/>
    </source>
</evidence>
<dbReference type="CDD" id="cd01135">
    <property type="entry name" value="V_A-ATPase_B"/>
    <property type="match status" value="1"/>
</dbReference>
<evidence type="ECO:0000256" key="3">
    <source>
        <dbReference type="ARBA" id="ARBA00023065"/>
    </source>
</evidence>
<evidence type="ECO:0000313" key="11">
    <source>
        <dbReference type="Proteomes" id="UP001162734"/>
    </source>
</evidence>
<dbReference type="CDD" id="cd18112">
    <property type="entry name" value="ATP-synt_V_A-type_beta_C"/>
    <property type="match status" value="1"/>
</dbReference>
<dbReference type="SUPFAM" id="SSF47917">
    <property type="entry name" value="C-terminal domain of alpha and beta subunits of F1 ATP synthase"/>
    <property type="match status" value="1"/>
</dbReference>
<dbReference type="InterPro" id="IPR004100">
    <property type="entry name" value="ATPase_F1/V1/A1_a/bsu_N"/>
</dbReference>
<evidence type="ECO:0000259" key="8">
    <source>
        <dbReference type="Pfam" id="PF02874"/>
    </source>
</evidence>
<dbReference type="NCBIfam" id="NF003235">
    <property type="entry name" value="PRK04196.1"/>
    <property type="match status" value="1"/>
</dbReference>
<dbReference type="Pfam" id="PF02874">
    <property type="entry name" value="ATP-synt_ab_N"/>
    <property type="match status" value="1"/>
</dbReference>
<name>A0ABM7X8Q2_9BACT</name>
<evidence type="ECO:0000256" key="1">
    <source>
        <dbReference type="ARBA" id="ARBA00008936"/>
    </source>
</evidence>
<dbReference type="SUPFAM" id="SSF52540">
    <property type="entry name" value="P-loop containing nucleoside triphosphate hydrolases"/>
    <property type="match status" value="1"/>
</dbReference>
<organism evidence="10 11">
    <name type="scientific">Anaeromyxobacter paludicola</name>
    <dbReference type="NCBI Taxonomy" id="2918171"/>
    <lineage>
        <taxon>Bacteria</taxon>
        <taxon>Pseudomonadati</taxon>
        <taxon>Myxococcota</taxon>
        <taxon>Myxococcia</taxon>
        <taxon>Myxococcales</taxon>
        <taxon>Cystobacterineae</taxon>
        <taxon>Anaeromyxobacteraceae</taxon>
        <taxon>Anaeromyxobacter</taxon>
    </lineage>
</organism>
<comment type="similarity">
    <text evidence="1 5">Belongs to the ATPase alpha/beta chains family.</text>
</comment>
<dbReference type="InterPro" id="IPR022879">
    <property type="entry name" value="V-ATPase_su_B/beta"/>
</dbReference>
<comment type="function">
    <text evidence="4 5">Produces ATP from ADP in the presence of a proton gradient across the membrane. The V-type beta chain is a regulatory subunit.</text>
</comment>
<feature type="compositionally biased region" description="Basic and acidic residues" evidence="6">
    <location>
        <begin position="483"/>
        <end position="493"/>
    </location>
</feature>
<dbReference type="InterPro" id="IPR027417">
    <property type="entry name" value="P-loop_NTPase"/>
</dbReference>
<evidence type="ECO:0000259" key="9">
    <source>
        <dbReference type="Pfam" id="PF22919"/>
    </source>
</evidence>
<dbReference type="Proteomes" id="UP001162734">
    <property type="component" value="Chromosome"/>
</dbReference>
<feature type="domain" description="ATP synthase A/B type C-terminal" evidence="9">
    <location>
        <begin position="356"/>
        <end position="453"/>
    </location>
</feature>
<reference evidence="11" key="1">
    <citation type="journal article" date="2022" name="Int. J. Syst. Evol. Microbiol.">
        <title>Anaeromyxobacter oryzae sp. nov., Anaeromyxobacter diazotrophicus sp. nov. and Anaeromyxobacter paludicola sp. nov., isolated from paddy soils.</title>
        <authorList>
            <person name="Itoh H."/>
            <person name="Xu Z."/>
            <person name="Mise K."/>
            <person name="Masuda Y."/>
            <person name="Ushijima N."/>
            <person name="Hayakawa C."/>
            <person name="Shiratori Y."/>
            <person name="Senoo K."/>
        </authorList>
    </citation>
    <scope>NUCLEOTIDE SEQUENCE [LARGE SCALE GENOMIC DNA]</scope>
    <source>
        <strain evidence="11">Red630</strain>
    </source>
</reference>
<evidence type="ECO:0000259" key="7">
    <source>
        <dbReference type="Pfam" id="PF00006"/>
    </source>
</evidence>
<sequence>MDLVTRRLRSASGIAGPLLFLEEARRARLGELVRIRFPQGERRGQVIELDRGRAVIQVLEETRGIAPASSEVELAGEVASLGVGQDLLGRAFDGAGRPVDGLPPPVPEARVGIQGSAINVVRRAKPEEFIETGLSTIDGLETLVRGQKLPIFSGAGLPAARLASQIARQARVHGGEPFSVVFAAIGAPHRDCAAYLESFTESGALDRTVLFLNRADDPPIERLMTPRCALTAAEHLAFVHGMHVLVVLTDMTSYCEALREVALAREEIPGRRGYPGYMYTDLATLYERAGRVAGKPGSVTQLPVLTMPDDDITHPIPDLTGYITEGQLVLSRDLDRAGVYPPIDPLPSLARLMNAGIGKGRTREDHRGLADQLYAAYARGRDVRRMAAIVGRGNLGQDEKRHLEFADRFEREFLNQGDTFRTIEETLDLGWRMLDGFPDDALTRVKRELVERYRRRLEGGSHGADRDDAHGAHGGAGAALDRPPGREAAARQA</sequence>
<keyword evidence="5" id="KW-0066">ATP synthesis</keyword>